<proteinExistence type="predicted"/>
<dbReference type="InterPro" id="IPR008902">
    <property type="entry name" value="Rhamnosid_concanavalin"/>
</dbReference>
<feature type="chain" id="PRO_5011733947" description="alpha-L-rhamnosidase" evidence="4">
    <location>
        <begin position="19"/>
        <end position="922"/>
    </location>
</feature>
<dbReference type="Proteomes" id="UP000199306">
    <property type="component" value="Unassembled WGS sequence"/>
</dbReference>
<dbReference type="InterPro" id="IPR016007">
    <property type="entry name" value="Alpha_rhamnosid"/>
</dbReference>
<dbReference type="InterPro" id="IPR013737">
    <property type="entry name" value="Bac_rhamnosid_N"/>
</dbReference>
<evidence type="ECO:0000256" key="3">
    <source>
        <dbReference type="ARBA" id="ARBA00022801"/>
    </source>
</evidence>
<keyword evidence="4" id="KW-0732">Signal</keyword>
<evidence type="ECO:0000259" key="8">
    <source>
        <dbReference type="Pfam" id="PF17390"/>
    </source>
</evidence>
<keyword evidence="3" id="KW-0378">Hydrolase</keyword>
<evidence type="ECO:0000256" key="4">
    <source>
        <dbReference type="SAM" id="SignalP"/>
    </source>
</evidence>
<evidence type="ECO:0000313" key="10">
    <source>
        <dbReference type="Proteomes" id="UP000199306"/>
    </source>
</evidence>
<feature type="domain" description="Alpha-L-rhamnosidase C-terminal" evidence="8">
    <location>
        <begin position="813"/>
        <end position="888"/>
    </location>
</feature>
<feature type="domain" description="Alpha-L-rhamnosidase concanavalin-like" evidence="5">
    <location>
        <begin position="362"/>
        <end position="449"/>
    </location>
</feature>
<evidence type="ECO:0000256" key="2">
    <source>
        <dbReference type="ARBA" id="ARBA00012652"/>
    </source>
</evidence>
<dbReference type="Gene3D" id="2.60.120.260">
    <property type="entry name" value="Galactose-binding domain-like"/>
    <property type="match status" value="2"/>
</dbReference>
<dbReference type="STRING" id="1079859.SAMN04515674_106216"/>
<dbReference type="GO" id="GO:0005975">
    <property type="term" value="P:carbohydrate metabolic process"/>
    <property type="evidence" value="ECO:0007669"/>
    <property type="project" value="InterPro"/>
</dbReference>
<dbReference type="Pfam" id="PF17389">
    <property type="entry name" value="Bac_rhamnosid6H"/>
    <property type="match status" value="1"/>
</dbReference>
<gene>
    <name evidence="9" type="ORF">SAMN04515674_106216</name>
</gene>
<dbReference type="InterPro" id="IPR013783">
    <property type="entry name" value="Ig-like_fold"/>
</dbReference>
<dbReference type="Pfam" id="PF25788">
    <property type="entry name" value="Ig_Rha78A_N"/>
    <property type="match status" value="1"/>
</dbReference>
<evidence type="ECO:0000259" key="5">
    <source>
        <dbReference type="Pfam" id="PF05592"/>
    </source>
</evidence>
<protein>
    <recommendedName>
        <fullName evidence="2">alpha-L-rhamnosidase</fullName>
        <ecNumber evidence="2">3.2.1.40</ecNumber>
    </recommendedName>
</protein>
<dbReference type="InterPro" id="IPR035396">
    <property type="entry name" value="Bac_rhamnosid6H"/>
</dbReference>
<dbReference type="Pfam" id="PF17390">
    <property type="entry name" value="Bac_rhamnosid_C"/>
    <property type="match status" value="1"/>
</dbReference>
<dbReference type="OrthoDB" id="9815108at2"/>
<dbReference type="EMBL" id="FOXH01000006">
    <property type="protein sequence ID" value="SFP86857.1"/>
    <property type="molecule type" value="Genomic_DNA"/>
</dbReference>
<evidence type="ECO:0000259" key="7">
    <source>
        <dbReference type="Pfam" id="PF17389"/>
    </source>
</evidence>
<dbReference type="PANTHER" id="PTHR33307:SF11">
    <property type="entry name" value="ALPHA-L-RHAMNOSIDASE"/>
    <property type="match status" value="1"/>
</dbReference>
<organism evidence="9 10">
    <name type="scientific">Pseudarcicella hirudinis</name>
    <dbReference type="NCBI Taxonomy" id="1079859"/>
    <lineage>
        <taxon>Bacteria</taxon>
        <taxon>Pseudomonadati</taxon>
        <taxon>Bacteroidota</taxon>
        <taxon>Cytophagia</taxon>
        <taxon>Cytophagales</taxon>
        <taxon>Flectobacillaceae</taxon>
        <taxon>Pseudarcicella</taxon>
    </lineage>
</organism>
<dbReference type="Pfam" id="PF08531">
    <property type="entry name" value="Bac_rhamnosid_N"/>
    <property type="match status" value="1"/>
</dbReference>
<dbReference type="Gene3D" id="2.60.40.10">
    <property type="entry name" value="Immunoglobulins"/>
    <property type="match status" value="1"/>
</dbReference>
<keyword evidence="10" id="KW-1185">Reference proteome</keyword>
<sequence>MKKIVFAFCCLLSFGSFAQTLQLQNLRCENRPNPLGVQTNSPLLSWQIKTSQRNVIQSAYQILVSDKQGILEKNQGNIWNSGRISSETSIQVSYSGKPLLAGKTYYWKVKVWDHHGNSSGWSKPVFWQMGLFSKTDWKGADWIAYQKLHDTLVNSHPSDGRKDKFTGNDILPIFRKSFQVQKTVKKASMFIAGLGHFEMSINGKKAGDHFLDAGWTKYDKQVQYVTFDLTSLIQKGENVIGVMLGNGFYFIPPVKERYRKMNVIFGYPKMICRLVLEYTDGSSSNIVSDGSWKTSAGPVTFSSIYGGENYNANLEQKGWDSPAFDDKSWKPAMPVNGAAELTSQMQEPLKVFENFPVKSKQKLAADDWVYDLGQNASGILQLKVKGKKGDTLRIIPAELLNVDGSANQKASGSPYYFEYILKGAEAETWQPRFSYYGFRYLQIKGAVPQGENNPANRPQILGLKGLHTRNAAEKNGNFHSSNDLFNKTNELIDWAIKSNMASVFTDCPHREKLGWLEELHLMGSSVRYNYNIQNLLKKAIQDMKNSQTPDGLIPAIAPEYVKFEGGDNMFRDTPEWGSSSIIVPWYLYQWYGEKRELAESYPMMQRYILYLGKKAKNHILSQGLGDWYDLGPKPPGVSQLTPMGVTGTAIYYYDLTIISRIASLLGKSEDVLEYNQLAEEVKKAFNSTFFNKETKQFASGSQTANAMAIYMNLVEPEYHEAVVENLVKEIKSRNNSLTAGDIGYRYVLRALEEEGRSDVIFDMNNRDDVPGYGYQLAKGATALTESWQALADVSNNHFMLGHLMEWFYSGLLGIQQSDNTQAFKEIIINPQLVGDIHFAKGAYESSYGTIRSEWKKCDASFELKVSIPANTSATVYLPSTTSSTITEGGHSLTVQKIERLDLKNGKTILKIGSGNYHFIVKY</sequence>
<dbReference type="Gene3D" id="2.60.420.10">
    <property type="entry name" value="Maltose phosphorylase, domain 3"/>
    <property type="match status" value="1"/>
</dbReference>
<dbReference type="AlphaFoldDB" id="A0A1I5TW76"/>
<dbReference type="Pfam" id="PF05592">
    <property type="entry name" value="Bac_rhamnosid"/>
    <property type="match status" value="1"/>
</dbReference>
<dbReference type="Gene3D" id="1.50.10.10">
    <property type="match status" value="1"/>
</dbReference>
<dbReference type="InterPro" id="IPR012341">
    <property type="entry name" value="6hp_glycosidase-like_sf"/>
</dbReference>
<feature type="domain" description="Alpha-L-rhamnosidase six-hairpin glycosidase" evidence="7">
    <location>
        <begin position="474"/>
        <end position="809"/>
    </location>
</feature>
<dbReference type="InterPro" id="IPR035398">
    <property type="entry name" value="Bac_rhamnosid_C"/>
</dbReference>
<dbReference type="PIRSF" id="PIRSF010631">
    <property type="entry name" value="A-rhamnsds"/>
    <property type="match status" value="1"/>
</dbReference>
<reference evidence="10" key="1">
    <citation type="submission" date="2016-10" db="EMBL/GenBank/DDBJ databases">
        <authorList>
            <person name="Varghese N."/>
            <person name="Submissions S."/>
        </authorList>
    </citation>
    <scope>NUCLEOTIDE SEQUENCE [LARGE SCALE GENOMIC DNA]</scope>
    <source>
        <strain evidence="10">E92,LMG 26720,CCM 7988</strain>
    </source>
</reference>
<dbReference type="RefSeq" id="WP_092017452.1">
    <property type="nucleotide sequence ID" value="NZ_FOXH01000006.1"/>
</dbReference>
<dbReference type="InterPro" id="IPR008928">
    <property type="entry name" value="6-hairpin_glycosidase_sf"/>
</dbReference>
<comment type="catalytic activity">
    <reaction evidence="1">
        <text>Hydrolysis of terminal non-reducing alpha-L-rhamnose residues in alpha-L-rhamnosides.</text>
        <dbReference type="EC" id="3.2.1.40"/>
    </reaction>
</comment>
<evidence type="ECO:0000313" key="9">
    <source>
        <dbReference type="EMBL" id="SFP86857.1"/>
    </source>
</evidence>
<name>A0A1I5TW76_9BACT</name>
<evidence type="ECO:0000259" key="6">
    <source>
        <dbReference type="Pfam" id="PF08531"/>
    </source>
</evidence>
<feature type="domain" description="Bacterial alpha-L-rhamnosidase N-terminal" evidence="6">
    <location>
        <begin position="182"/>
        <end position="352"/>
    </location>
</feature>
<accession>A0A1I5TW76</accession>
<dbReference type="EC" id="3.2.1.40" evidence="2"/>
<dbReference type="SUPFAM" id="SSF48208">
    <property type="entry name" value="Six-hairpin glycosidases"/>
    <property type="match status" value="1"/>
</dbReference>
<dbReference type="GO" id="GO:0030596">
    <property type="term" value="F:alpha-L-rhamnosidase activity"/>
    <property type="evidence" value="ECO:0007669"/>
    <property type="project" value="UniProtKB-EC"/>
</dbReference>
<evidence type="ECO:0000256" key="1">
    <source>
        <dbReference type="ARBA" id="ARBA00001445"/>
    </source>
</evidence>
<feature type="signal peptide" evidence="4">
    <location>
        <begin position="1"/>
        <end position="18"/>
    </location>
</feature>
<dbReference type="PANTHER" id="PTHR33307">
    <property type="entry name" value="ALPHA-RHAMNOSIDASE (EUROFUNG)"/>
    <property type="match status" value="1"/>
</dbReference>